<dbReference type="PANTHER" id="PTHR33116:SF86">
    <property type="entry name" value="REVERSE TRANSCRIPTASE DOMAIN-CONTAINING PROTEIN"/>
    <property type="match status" value="1"/>
</dbReference>
<name>A0AAW2PRW6_9LAMI</name>
<dbReference type="PANTHER" id="PTHR33116">
    <property type="entry name" value="REVERSE TRANSCRIPTASE ZINC-BINDING DOMAIN-CONTAINING PROTEIN-RELATED-RELATED"/>
    <property type="match status" value="1"/>
</dbReference>
<reference evidence="1" key="2">
    <citation type="journal article" date="2024" name="Plant">
        <title>Genomic evolution and insights into agronomic trait innovations of Sesamum species.</title>
        <authorList>
            <person name="Miao H."/>
            <person name="Wang L."/>
            <person name="Qu L."/>
            <person name="Liu H."/>
            <person name="Sun Y."/>
            <person name="Le M."/>
            <person name="Wang Q."/>
            <person name="Wei S."/>
            <person name="Zheng Y."/>
            <person name="Lin W."/>
            <person name="Duan Y."/>
            <person name="Cao H."/>
            <person name="Xiong S."/>
            <person name="Wang X."/>
            <person name="Wei L."/>
            <person name="Li C."/>
            <person name="Ma Q."/>
            <person name="Ju M."/>
            <person name="Zhao R."/>
            <person name="Li G."/>
            <person name="Mu C."/>
            <person name="Tian Q."/>
            <person name="Mei H."/>
            <person name="Zhang T."/>
            <person name="Gao T."/>
            <person name="Zhang H."/>
        </authorList>
    </citation>
    <scope>NUCLEOTIDE SEQUENCE</scope>
    <source>
        <strain evidence="1">KEN8</strain>
    </source>
</reference>
<reference evidence="1" key="1">
    <citation type="submission" date="2020-06" db="EMBL/GenBank/DDBJ databases">
        <authorList>
            <person name="Li T."/>
            <person name="Hu X."/>
            <person name="Zhang T."/>
            <person name="Song X."/>
            <person name="Zhang H."/>
            <person name="Dai N."/>
            <person name="Sheng W."/>
            <person name="Hou X."/>
            <person name="Wei L."/>
        </authorList>
    </citation>
    <scope>NUCLEOTIDE SEQUENCE</scope>
    <source>
        <strain evidence="1">KEN8</strain>
        <tissue evidence="1">Leaf</tissue>
    </source>
</reference>
<proteinExistence type="predicted"/>
<dbReference type="EMBL" id="JACGWM010000008">
    <property type="protein sequence ID" value="KAL0357171.1"/>
    <property type="molecule type" value="Genomic_DNA"/>
</dbReference>
<gene>
    <name evidence="1" type="ORF">Scaly_1402800</name>
</gene>
<accession>A0AAW2PRW6</accession>
<organism evidence="1">
    <name type="scientific">Sesamum calycinum</name>
    <dbReference type="NCBI Taxonomy" id="2727403"/>
    <lineage>
        <taxon>Eukaryota</taxon>
        <taxon>Viridiplantae</taxon>
        <taxon>Streptophyta</taxon>
        <taxon>Embryophyta</taxon>
        <taxon>Tracheophyta</taxon>
        <taxon>Spermatophyta</taxon>
        <taxon>Magnoliopsida</taxon>
        <taxon>eudicotyledons</taxon>
        <taxon>Gunneridae</taxon>
        <taxon>Pentapetalae</taxon>
        <taxon>asterids</taxon>
        <taxon>lamiids</taxon>
        <taxon>Lamiales</taxon>
        <taxon>Pedaliaceae</taxon>
        <taxon>Sesamum</taxon>
    </lineage>
</organism>
<dbReference type="AlphaFoldDB" id="A0AAW2PRW6"/>
<evidence type="ECO:0000313" key="1">
    <source>
        <dbReference type="EMBL" id="KAL0357171.1"/>
    </source>
</evidence>
<protein>
    <submittedName>
        <fullName evidence="1">Uncharacterized protein</fullName>
    </submittedName>
</protein>
<comment type="caution">
    <text evidence="1">The sequence shown here is derived from an EMBL/GenBank/DDBJ whole genome shotgun (WGS) entry which is preliminary data.</text>
</comment>
<sequence length="113" mass="13349">MEKHEKHEKYLGLPSMTFRSKKALFASLKDRIWKRIHGWNEKTLSEAGKAILIQSVAQAIPSYAMSCFRLPKTLKEFQSLATDFFWHDRDHRRIYWVTWDKLCSSKLDGGLDF</sequence>